<keyword evidence="2" id="KW-1003">Cell membrane</keyword>
<gene>
    <name evidence="10" type="ORF">COS78_04465</name>
</gene>
<comment type="caution">
    <text evidence="10">The sequence shown here is derived from an EMBL/GenBank/DDBJ whole genome shotgun (WGS) entry which is preliminary data.</text>
</comment>
<dbReference type="InterPro" id="IPR050250">
    <property type="entry name" value="Macrolide_Exporter_MacB"/>
</dbReference>
<keyword evidence="3 7" id="KW-0812">Transmembrane</keyword>
<comment type="subcellular location">
    <subcellularLocation>
        <location evidence="1">Cell membrane</location>
        <topology evidence="1">Multi-pass membrane protein</topology>
    </subcellularLocation>
</comment>
<proteinExistence type="inferred from homology"/>
<comment type="similarity">
    <text evidence="6">Belongs to the ABC-4 integral membrane protein family.</text>
</comment>
<evidence type="ECO:0000313" key="11">
    <source>
        <dbReference type="Proteomes" id="UP000231407"/>
    </source>
</evidence>
<dbReference type="PANTHER" id="PTHR30572">
    <property type="entry name" value="MEMBRANE COMPONENT OF TRANSPORTER-RELATED"/>
    <property type="match status" value="1"/>
</dbReference>
<dbReference type="Pfam" id="PF12704">
    <property type="entry name" value="MacB_PCD"/>
    <property type="match status" value="1"/>
</dbReference>
<keyword evidence="5 7" id="KW-0472">Membrane</keyword>
<evidence type="ECO:0000256" key="6">
    <source>
        <dbReference type="ARBA" id="ARBA00038076"/>
    </source>
</evidence>
<dbReference type="InterPro" id="IPR003838">
    <property type="entry name" value="ABC3_permease_C"/>
</dbReference>
<feature type="domain" description="ABC3 transporter permease C-terminal" evidence="8">
    <location>
        <begin position="292"/>
        <end position="402"/>
    </location>
</feature>
<dbReference type="InterPro" id="IPR025857">
    <property type="entry name" value="MacB_PCD"/>
</dbReference>
<evidence type="ECO:0000259" key="8">
    <source>
        <dbReference type="Pfam" id="PF02687"/>
    </source>
</evidence>
<feature type="transmembrane region" description="Helical" evidence="7">
    <location>
        <begin position="25"/>
        <end position="45"/>
    </location>
</feature>
<evidence type="ECO:0000256" key="4">
    <source>
        <dbReference type="ARBA" id="ARBA00022989"/>
    </source>
</evidence>
<feature type="transmembrane region" description="Helical" evidence="7">
    <location>
        <begin position="281"/>
        <end position="310"/>
    </location>
</feature>
<evidence type="ECO:0000256" key="1">
    <source>
        <dbReference type="ARBA" id="ARBA00004651"/>
    </source>
</evidence>
<evidence type="ECO:0000256" key="7">
    <source>
        <dbReference type="SAM" id="Phobius"/>
    </source>
</evidence>
<evidence type="ECO:0000256" key="3">
    <source>
        <dbReference type="ARBA" id="ARBA00022692"/>
    </source>
</evidence>
<dbReference type="GO" id="GO:0022857">
    <property type="term" value="F:transmembrane transporter activity"/>
    <property type="evidence" value="ECO:0007669"/>
    <property type="project" value="TreeGrafter"/>
</dbReference>
<dbReference type="Proteomes" id="UP000231407">
    <property type="component" value="Unassembled WGS sequence"/>
</dbReference>
<dbReference type="GO" id="GO:0005886">
    <property type="term" value="C:plasma membrane"/>
    <property type="evidence" value="ECO:0007669"/>
    <property type="project" value="UniProtKB-SubCell"/>
</dbReference>
<evidence type="ECO:0000256" key="2">
    <source>
        <dbReference type="ARBA" id="ARBA00022475"/>
    </source>
</evidence>
<evidence type="ECO:0008006" key="12">
    <source>
        <dbReference type="Google" id="ProtNLM"/>
    </source>
</evidence>
<accession>A0A2M7AQY8</accession>
<dbReference type="Pfam" id="PF02687">
    <property type="entry name" value="FtsX"/>
    <property type="match status" value="1"/>
</dbReference>
<protein>
    <recommendedName>
        <fullName evidence="12">ABC transporter permease</fullName>
    </recommendedName>
</protein>
<keyword evidence="4 7" id="KW-1133">Transmembrane helix</keyword>
<evidence type="ECO:0000259" key="9">
    <source>
        <dbReference type="Pfam" id="PF12704"/>
    </source>
</evidence>
<feature type="domain" description="MacB-like periplasmic core" evidence="9">
    <location>
        <begin position="24"/>
        <end position="254"/>
    </location>
</feature>
<dbReference type="AlphaFoldDB" id="A0A2M7AQY8"/>
<dbReference type="PANTHER" id="PTHR30572:SF4">
    <property type="entry name" value="ABC TRANSPORTER PERMEASE YTRF"/>
    <property type="match status" value="1"/>
</dbReference>
<organism evidence="10 11">
    <name type="scientific">Candidatus Shapirobacteria bacterium CG06_land_8_20_14_3_00_40_12</name>
    <dbReference type="NCBI Taxonomy" id="1974881"/>
    <lineage>
        <taxon>Bacteria</taxon>
        <taxon>Candidatus Shapironibacteriota</taxon>
    </lineage>
</organism>
<dbReference type="EMBL" id="PEWA01000064">
    <property type="protein sequence ID" value="PIU72910.1"/>
    <property type="molecule type" value="Genomic_DNA"/>
</dbReference>
<feature type="transmembrane region" description="Helical" evidence="7">
    <location>
        <begin position="331"/>
        <end position="354"/>
    </location>
</feature>
<reference evidence="11" key="1">
    <citation type="submission" date="2017-09" db="EMBL/GenBank/DDBJ databases">
        <title>Depth-based differentiation of microbial function through sediment-hosted aquifers and enrichment of novel symbionts in the deep terrestrial subsurface.</title>
        <authorList>
            <person name="Probst A.J."/>
            <person name="Ladd B."/>
            <person name="Jarett J.K."/>
            <person name="Geller-Mcgrath D.E."/>
            <person name="Sieber C.M.K."/>
            <person name="Emerson J.B."/>
            <person name="Anantharaman K."/>
            <person name="Thomas B.C."/>
            <person name="Malmstrom R."/>
            <person name="Stieglmeier M."/>
            <person name="Klingl A."/>
            <person name="Woyke T."/>
            <person name="Ryan C.M."/>
            <person name="Banfield J.F."/>
        </authorList>
    </citation>
    <scope>NUCLEOTIDE SEQUENCE [LARGE SCALE GENOMIC DNA]</scope>
</reference>
<feature type="transmembrane region" description="Helical" evidence="7">
    <location>
        <begin position="366"/>
        <end position="392"/>
    </location>
</feature>
<name>A0A2M7AQY8_9BACT</name>
<evidence type="ECO:0000256" key="5">
    <source>
        <dbReference type="ARBA" id="ARBA00023136"/>
    </source>
</evidence>
<evidence type="ECO:0000313" key="10">
    <source>
        <dbReference type="EMBL" id="PIU72910.1"/>
    </source>
</evidence>
<sequence>MLKPSLDDLIKSSVRSILKNKGRTILTSLGIIIGVTSVILLTSIGNGLKGYISDQFESLGSNTIFIAPGKIFDDKGGFSNSSGPSSRFIFTTFSQSDVTDLKRALRGSTIVPMSIGIVNIKSSKTTKTNVTIVGSTYQYASSANYQPSGGNGRSFTKEEEDKKSDVIVLGYSLANDLFPNGSALNKKIVVKSKNMKIIGILDKKGGSFGGPDVDQYAFTPLGNVFDFNGTQNINQILIKTPSKDLVPQVKIEAKNAMLKKFNKDAFTVFDSSQLLSSINTIIGTLTVALAGIAAISLVVGGIGIMNIMLVTVSERTREIGLRKAIGAYPSAILIQFLIEAIILSSIGGFIGILLGSLGASAINNFFPARVTISSILIAFGVSALVGIIFGIAPARRASRLSPIEALRYE</sequence>